<feature type="compositionally biased region" description="Pro residues" evidence="1">
    <location>
        <begin position="80"/>
        <end position="92"/>
    </location>
</feature>
<gene>
    <name evidence="3" type="ORF">J2S64_000785</name>
</gene>
<keyword evidence="2" id="KW-0812">Transmembrane</keyword>
<feature type="region of interest" description="Disordered" evidence="1">
    <location>
        <begin position="1"/>
        <end position="47"/>
    </location>
</feature>
<evidence type="ECO:0000256" key="1">
    <source>
        <dbReference type="SAM" id="MobiDB-lite"/>
    </source>
</evidence>
<keyword evidence="2" id="KW-1133">Transmembrane helix</keyword>
<reference evidence="3 4" key="1">
    <citation type="submission" date="2023-07" db="EMBL/GenBank/DDBJ databases">
        <title>Sequencing the genomes of 1000 actinobacteria strains.</title>
        <authorList>
            <person name="Klenk H.-P."/>
        </authorList>
    </citation>
    <scope>NUCLEOTIDE SEQUENCE [LARGE SCALE GENOMIC DNA]</scope>
    <source>
        <strain evidence="3 4">DSM 20167</strain>
    </source>
</reference>
<keyword evidence="4" id="KW-1185">Reference proteome</keyword>
<sequence length="454" mass="49455">MDNIEQLLRDADPRMRRDSAGPLPLDLEEPRPVFTQQKVRATPKQRRSWRPVAVGGMLTAAAVAAVIVWSPWNAPLPDPLPAIPPTPSPTVPAPWETGAADPTSQPESLPLPNGLFPAYDGAHFAADEACNALSLPEMQFADGNGKLRNPGLDAESFSLIGCLEGFAAFTPSDRYRTELNVDDVSGGMLIAKWDPDAGRWVSSPLKIAEDGVEVHQEHLSWPLLRGYTYEADETPKKRMDRAIKDQEIPRQVAATLFGPNVPSWMEAENGAERVAYGNSVLEVTHPSWSMYENMRDEDGKAMDPATADPRDAATYQLMFFDAHGKAVFNLGLFPDDRPGQDGSESCGDPEGTYTLHGLNPTSVEVDEGKLGLGLVTQTDVFGIERSVASLVPVDSAKEGKLCDLATAFHHQGKMVQSDAWTGPMGFKNAAERDAYLESSEYLRAIEVAESLRLT</sequence>
<name>A0ABU2BI88_9MICC</name>
<protein>
    <submittedName>
        <fullName evidence="3">Uncharacterized protein</fullName>
    </submittedName>
</protein>
<organism evidence="3 4">
    <name type="scientific">Paeniglutamicibacter sulfureus</name>
    <dbReference type="NCBI Taxonomy" id="43666"/>
    <lineage>
        <taxon>Bacteria</taxon>
        <taxon>Bacillati</taxon>
        <taxon>Actinomycetota</taxon>
        <taxon>Actinomycetes</taxon>
        <taxon>Micrococcales</taxon>
        <taxon>Micrococcaceae</taxon>
        <taxon>Paeniglutamicibacter</taxon>
    </lineage>
</organism>
<proteinExistence type="predicted"/>
<keyword evidence="2" id="KW-0472">Membrane</keyword>
<accession>A0ABU2BI88</accession>
<evidence type="ECO:0000313" key="3">
    <source>
        <dbReference type="EMBL" id="MDR7357094.1"/>
    </source>
</evidence>
<comment type="caution">
    <text evidence="3">The sequence shown here is derived from an EMBL/GenBank/DDBJ whole genome shotgun (WGS) entry which is preliminary data.</text>
</comment>
<evidence type="ECO:0000256" key="2">
    <source>
        <dbReference type="SAM" id="Phobius"/>
    </source>
</evidence>
<dbReference type="RefSeq" id="WP_310288311.1">
    <property type="nucleotide sequence ID" value="NZ_BAAAWO010000001.1"/>
</dbReference>
<dbReference type="EMBL" id="JAVDYI010000001">
    <property type="protein sequence ID" value="MDR7357094.1"/>
    <property type="molecule type" value="Genomic_DNA"/>
</dbReference>
<feature type="region of interest" description="Disordered" evidence="1">
    <location>
        <begin position="80"/>
        <end position="106"/>
    </location>
</feature>
<feature type="compositionally biased region" description="Basic and acidic residues" evidence="1">
    <location>
        <begin position="7"/>
        <end position="19"/>
    </location>
</feature>
<evidence type="ECO:0000313" key="4">
    <source>
        <dbReference type="Proteomes" id="UP001183817"/>
    </source>
</evidence>
<feature type="transmembrane region" description="Helical" evidence="2">
    <location>
        <begin position="52"/>
        <end position="72"/>
    </location>
</feature>
<dbReference type="Proteomes" id="UP001183817">
    <property type="component" value="Unassembled WGS sequence"/>
</dbReference>